<sequence>MDSLELTERECADGRTAPRVSLGDIEANIATKSFCLGRDLVEQPAPTAPSLDVLTICLLVLRNGFTIIGKSAPASAENFDEELGRKLAYEDAVRQVWPLMGYALREKLAGTPVEANRACSTLGGNEDYHRIRAIELATTPDRSIDDILRRAARIYDFIVPASR</sequence>
<protein>
    <submittedName>
        <fullName evidence="1">Uncharacterized protein</fullName>
    </submittedName>
</protein>
<reference evidence="1 2" key="1">
    <citation type="submission" date="2019-04" db="EMBL/GenBank/DDBJ databases">
        <authorList>
            <person name="Yang Y."/>
            <person name="Wei D."/>
        </authorList>
    </citation>
    <scope>NUCLEOTIDE SEQUENCE [LARGE SCALE GENOMIC DNA]</scope>
    <source>
        <strain evidence="1 2">L-1-4w-11</strain>
    </source>
</reference>
<dbReference type="AlphaFoldDB" id="A0A4V5PYC3"/>
<evidence type="ECO:0000313" key="1">
    <source>
        <dbReference type="EMBL" id="TKD50568.1"/>
    </source>
</evidence>
<accession>A0A4V5PYC3</accession>
<comment type="caution">
    <text evidence="1">The sequence shown here is derived from an EMBL/GenBank/DDBJ whole genome shotgun (WGS) entry which is preliminary data.</text>
</comment>
<dbReference type="Proteomes" id="UP000309138">
    <property type="component" value="Unassembled WGS sequence"/>
</dbReference>
<evidence type="ECO:0000313" key="2">
    <source>
        <dbReference type="Proteomes" id="UP000309138"/>
    </source>
</evidence>
<dbReference type="OrthoDB" id="5688154at2"/>
<proteinExistence type="predicted"/>
<gene>
    <name evidence="1" type="ORF">FBR43_07165</name>
</gene>
<keyword evidence="2" id="KW-1185">Reference proteome</keyword>
<organism evidence="1 2">
    <name type="scientific">Sphingomonas baiyangensis</name>
    <dbReference type="NCBI Taxonomy" id="2572576"/>
    <lineage>
        <taxon>Bacteria</taxon>
        <taxon>Pseudomonadati</taxon>
        <taxon>Pseudomonadota</taxon>
        <taxon>Alphaproteobacteria</taxon>
        <taxon>Sphingomonadales</taxon>
        <taxon>Sphingomonadaceae</taxon>
        <taxon>Sphingomonas</taxon>
    </lineage>
</organism>
<dbReference type="RefSeq" id="WP_136942511.1">
    <property type="nucleotide sequence ID" value="NZ_SWKR01000002.1"/>
</dbReference>
<dbReference type="InterPro" id="IPR025915">
    <property type="entry name" value="Phage_gp49_66"/>
</dbReference>
<name>A0A4V5PYC3_9SPHN</name>
<dbReference type="EMBL" id="SWKR01000002">
    <property type="protein sequence ID" value="TKD50568.1"/>
    <property type="molecule type" value="Genomic_DNA"/>
</dbReference>
<dbReference type="Pfam" id="PF13876">
    <property type="entry name" value="Phage_gp49_66"/>
    <property type="match status" value="1"/>
</dbReference>